<name>A0AAE0KHU7_9PEZI</name>
<evidence type="ECO:0000313" key="2">
    <source>
        <dbReference type="EMBL" id="KAK3376495.1"/>
    </source>
</evidence>
<dbReference type="CDD" id="cd19180">
    <property type="entry name" value="SET_SpSET10-like"/>
    <property type="match status" value="1"/>
</dbReference>
<dbReference type="InterPro" id="IPR046341">
    <property type="entry name" value="SET_dom_sf"/>
</dbReference>
<evidence type="ECO:0008006" key="4">
    <source>
        <dbReference type="Google" id="ProtNLM"/>
    </source>
</evidence>
<gene>
    <name evidence="2" type="ORF">B0T24DRAFT_618824</name>
</gene>
<keyword evidence="3" id="KW-1185">Reference proteome</keyword>
<evidence type="ECO:0000256" key="1">
    <source>
        <dbReference type="SAM" id="MobiDB-lite"/>
    </source>
</evidence>
<comment type="caution">
    <text evidence="2">The sequence shown here is derived from an EMBL/GenBank/DDBJ whole genome shotgun (WGS) entry which is preliminary data.</text>
</comment>
<accession>A0AAE0KHU7</accession>
<dbReference type="PANTHER" id="PTHR13271">
    <property type="entry name" value="UNCHARACTERIZED PUTATIVE METHYLTRANSFERASE"/>
    <property type="match status" value="1"/>
</dbReference>
<sequence>MQDTKQVSRAVQVELPNRDDPRLDDLEPLPAASPTHYSLAWCGTHPAMKERDQSRFGALVSWAQQHGAELHPSLEVYCDPVTKFSIRAKEKEQLPAGEALLQPGFAAFSCPFSITLSYLNALPSGGSGTAGSSLGDSLAVAVAAFPPRFMATVPPHVIGRFFLMQQYLLGAESFWYPYIATLPQPEQPAAWALPAFWPDDDAAFLDGTNARVAVDEMQANARREFKQARKALKEDADMFPQWQEYTRLLYNWAFCIFTSRSFRPSLIASAHAPDAIAQALVPRGCGIDDFSVLQPLFDIANHSMTSRYTWDVSLGPPPCCRLVCLDAYGPGEQVYNNYGLKTNSELLLGYGFVVPETAALHNDYVHVRKRGGGGSDSSSESAGGGGDKPKDFLISLRPLTDPSSVVGRARPPPSCTLLSTSRGPLHLMPEFAHFEPALVYDLAEALSARPETLPAAAEEGRGADAQAVELVVEDEDALVGRIKEALAAKLQYDYQRLEEAVAAGGDGVEPANQNQQLAHEYRRQCGKVLLAALQSLAA</sequence>
<proteinExistence type="predicted"/>
<dbReference type="AlphaFoldDB" id="A0AAE0KHU7"/>
<dbReference type="SUPFAM" id="SSF82199">
    <property type="entry name" value="SET domain"/>
    <property type="match status" value="1"/>
</dbReference>
<reference evidence="2" key="1">
    <citation type="journal article" date="2023" name="Mol. Phylogenet. Evol.">
        <title>Genome-scale phylogeny and comparative genomics of the fungal order Sordariales.</title>
        <authorList>
            <person name="Hensen N."/>
            <person name="Bonometti L."/>
            <person name="Westerberg I."/>
            <person name="Brannstrom I.O."/>
            <person name="Guillou S."/>
            <person name="Cros-Aarteil S."/>
            <person name="Calhoun S."/>
            <person name="Haridas S."/>
            <person name="Kuo A."/>
            <person name="Mondo S."/>
            <person name="Pangilinan J."/>
            <person name="Riley R."/>
            <person name="LaButti K."/>
            <person name="Andreopoulos B."/>
            <person name="Lipzen A."/>
            <person name="Chen C."/>
            <person name="Yan M."/>
            <person name="Daum C."/>
            <person name="Ng V."/>
            <person name="Clum A."/>
            <person name="Steindorff A."/>
            <person name="Ohm R.A."/>
            <person name="Martin F."/>
            <person name="Silar P."/>
            <person name="Natvig D.O."/>
            <person name="Lalanne C."/>
            <person name="Gautier V."/>
            <person name="Ament-Velasquez S.L."/>
            <person name="Kruys A."/>
            <person name="Hutchinson M.I."/>
            <person name="Powell A.J."/>
            <person name="Barry K."/>
            <person name="Miller A.N."/>
            <person name="Grigoriev I.V."/>
            <person name="Debuchy R."/>
            <person name="Gladieux P."/>
            <person name="Hiltunen Thoren M."/>
            <person name="Johannesson H."/>
        </authorList>
    </citation>
    <scope>NUCLEOTIDE SEQUENCE</scope>
    <source>
        <strain evidence="2">CBS 958.72</strain>
    </source>
</reference>
<feature type="region of interest" description="Disordered" evidence="1">
    <location>
        <begin position="1"/>
        <end position="29"/>
    </location>
</feature>
<dbReference type="InterPro" id="IPR050600">
    <property type="entry name" value="SETD3_SETD6_MTase"/>
</dbReference>
<dbReference type="InterPro" id="IPR044432">
    <property type="entry name" value="Set10/Efm1_SET"/>
</dbReference>
<dbReference type="PANTHER" id="PTHR13271:SF146">
    <property type="entry name" value="SET DOMAIN-CONTAINING PROTEIN"/>
    <property type="match status" value="1"/>
</dbReference>
<organism evidence="2 3">
    <name type="scientific">Lasiosphaeria ovina</name>
    <dbReference type="NCBI Taxonomy" id="92902"/>
    <lineage>
        <taxon>Eukaryota</taxon>
        <taxon>Fungi</taxon>
        <taxon>Dikarya</taxon>
        <taxon>Ascomycota</taxon>
        <taxon>Pezizomycotina</taxon>
        <taxon>Sordariomycetes</taxon>
        <taxon>Sordariomycetidae</taxon>
        <taxon>Sordariales</taxon>
        <taxon>Lasiosphaeriaceae</taxon>
        <taxon>Lasiosphaeria</taxon>
    </lineage>
</organism>
<dbReference type="Proteomes" id="UP001287356">
    <property type="component" value="Unassembled WGS sequence"/>
</dbReference>
<dbReference type="EMBL" id="JAULSN010000003">
    <property type="protein sequence ID" value="KAK3376495.1"/>
    <property type="molecule type" value="Genomic_DNA"/>
</dbReference>
<feature type="compositionally biased region" description="Basic and acidic residues" evidence="1">
    <location>
        <begin position="16"/>
        <end position="25"/>
    </location>
</feature>
<evidence type="ECO:0000313" key="3">
    <source>
        <dbReference type="Proteomes" id="UP001287356"/>
    </source>
</evidence>
<reference evidence="2" key="2">
    <citation type="submission" date="2023-06" db="EMBL/GenBank/DDBJ databases">
        <authorList>
            <consortium name="Lawrence Berkeley National Laboratory"/>
            <person name="Haridas S."/>
            <person name="Hensen N."/>
            <person name="Bonometti L."/>
            <person name="Westerberg I."/>
            <person name="Brannstrom I.O."/>
            <person name="Guillou S."/>
            <person name="Cros-Aarteil S."/>
            <person name="Calhoun S."/>
            <person name="Kuo A."/>
            <person name="Mondo S."/>
            <person name="Pangilinan J."/>
            <person name="Riley R."/>
            <person name="Labutti K."/>
            <person name="Andreopoulos B."/>
            <person name="Lipzen A."/>
            <person name="Chen C."/>
            <person name="Yanf M."/>
            <person name="Daum C."/>
            <person name="Ng V."/>
            <person name="Clum A."/>
            <person name="Steindorff A."/>
            <person name="Ohm R."/>
            <person name="Martin F."/>
            <person name="Silar P."/>
            <person name="Natvig D."/>
            <person name="Lalanne C."/>
            <person name="Gautier V."/>
            <person name="Ament-Velasquez S.L."/>
            <person name="Kruys A."/>
            <person name="Hutchinson M.I."/>
            <person name="Powell A.J."/>
            <person name="Barry K."/>
            <person name="Miller A.N."/>
            <person name="Grigoriev I.V."/>
            <person name="Debuchy R."/>
            <person name="Gladieux P."/>
            <person name="Thoren M.H."/>
            <person name="Johannesson H."/>
        </authorList>
    </citation>
    <scope>NUCLEOTIDE SEQUENCE</scope>
    <source>
        <strain evidence="2">CBS 958.72</strain>
    </source>
</reference>
<feature type="region of interest" description="Disordered" evidence="1">
    <location>
        <begin position="370"/>
        <end position="393"/>
    </location>
</feature>
<dbReference type="Gene3D" id="3.90.1410.10">
    <property type="entry name" value="set domain protein methyltransferase, domain 1"/>
    <property type="match status" value="1"/>
</dbReference>
<dbReference type="GO" id="GO:0005634">
    <property type="term" value="C:nucleus"/>
    <property type="evidence" value="ECO:0007669"/>
    <property type="project" value="TreeGrafter"/>
</dbReference>
<protein>
    <recommendedName>
        <fullName evidence="4">SET domain-containing protein</fullName>
    </recommendedName>
</protein>
<dbReference type="GO" id="GO:0016279">
    <property type="term" value="F:protein-lysine N-methyltransferase activity"/>
    <property type="evidence" value="ECO:0007669"/>
    <property type="project" value="InterPro"/>
</dbReference>